<dbReference type="OrthoDB" id="5860691at2759"/>
<feature type="region of interest" description="Disordered" evidence="2">
    <location>
        <begin position="211"/>
        <end position="296"/>
    </location>
</feature>
<keyword evidence="4" id="KW-1185">Reference proteome</keyword>
<accession>A0A2G9UFA4</accession>
<feature type="compositionally biased region" description="Pro residues" evidence="2">
    <location>
        <begin position="274"/>
        <end position="286"/>
    </location>
</feature>
<evidence type="ECO:0000256" key="2">
    <source>
        <dbReference type="SAM" id="MobiDB-lite"/>
    </source>
</evidence>
<evidence type="ECO:0000256" key="1">
    <source>
        <dbReference type="ARBA" id="ARBA00022473"/>
    </source>
</evidence>
<gene>
    <name evidence="3" type="ORF">TELCIR_09332</name>
</gene>
<dbReference type="AlphaFoldDB" id="A0A2G9UFA4"/>
<dbReference type="Proteomes" id="UP000230423">
    <property type="component" value="Unassembled WGS sequence"/>
</dbReference>
<dbReference type="PANTHER" id="PTHR46706:SF12">
    <property type="entry name" value="PROTEIN QUA-1-RELATED"/>
    <property type="match status" value="1"/>
</dbReference>
<dbReference type="InterPro" id="IPR052140">
    <property type="entry name" value="Dev_Signal_Hedgehog-like"/>
</dbReference>
<evidence type="ECO:0000313" key="3">
    <source>
        <dbReference type="EMBL" id="PIO68866.1"/>
    </source>
</evidence>
<proteinExistence type="predicted"/>
<organism evidence="3 4">
    <name type="scientific">Teladorsagia circumcincta</name>
    <name type="common">Brown stomach worm</name>
    <name type="synonym">Ostertagia circumcincta</name>
    <dbReference type="NCBI Taxonomy" id="45464"/>
    <lineage>
        <taxon>Eukaryota</taxon>
        <taxon>Metazoa</taxon>
        <taxon>Ecdysozoa</taxon>
        <taxon>Nematoda</taxon>
        <taxon>Chromadorea</taxon>
        <taxon>Rhabditida</taxon>
        <taxon>Rhabditina</taxon>
        <taxon>Rhabditomorpha</taxon>
        <taxon>Strongyloidea</taxon>
        <taxon>Trichostrongylidae</taxon>
        <taxon>Teladorsagia</taxon>
    </lineage>
</organism>
<dbReference type="EMBL" id="KZ346888">
    <property type="protein sequence ID" value="PIO68866.1"/>
    <property type="molecule type" value="Genomic_DNA"/>
</dbReference>
<name>A0A2G9UFA4_TELCI</name>
<dbReference type="PANTHER" id="PTHR46706">
    <property type="entry name" value="PROTEIN QUA-1-RELATED"/>
    <property type="match status" value="1"/>
</dbReference>
<keyword evidence="1" id="KW-0217">Developmental protein</keyword>
<protein>
    <submittedName>
        <fullName evidence="3">Uncharacterized protein</fullName>
    </submittedName>
</protein>
<reference evidence="3 4" key="1">
    <citation type="submission" date="2015-09" db="EMBL/GenBank/DDBJ databases">
        <title>Draft genome of the parasitic nematode Teladorsagia circumcincta isolate WARC Sus (inbred).</title>
        <authorList>
            <person name="Mitreva M."/>
        </authorList>
    </citation>
    <scope>NUCLEOTIDE SEQUENCE [LARGE SCALE GENOMIC DNA]</scope>
    <source>
        <strain evidence="3 4">S</strain>
    </source>
</reference>
<feature type="non-terminal residue" evidence="3">
    <location>
        <position position="417"/>
    </location>
</feature>
<sequence>MYCSINAPSMEVFVTRNCSGNFDRLACTRKNQWVGGIEFINHPRQPLLLQCCTFEGLRFSQIVGVTSIRAGEAVTGGEVIRAGRQISFDVIANIRKVIDRDDPRMTSFEVTVRRMNCLSDPHELEADVDDDVEAELLRILEKANNGVAPLEHEAHGHVDIVTSTAVPDFQTVEKFRGSKKRKYRRLLKMSDRPESFGAPIFNPIEHVTRQPHFSRRTIPPPRMKTDVARTEVSTTTPTPPSPMFTLPSLHQPSPAIPPSTSLALLPGFPQRTIPSPPSSPMQPPFPGTSQAGLPSFSLPSIHEQINNFMRSHPLVPLFDSSSQKPPIDPNQEQNAKELQPFSQVSSQHHMQTGILQPSIVASPFYYPFGLPPQSQQIATSPMQQMMQPFRSADLSQRAWVKPQSDGKEGYICWLCWQ</sequence>
<evidence type="ECO:0000313" key="4">
    <source>
        <dbReference type="Proteomes" id="UP000230423"/>
    </source>
</evidence>